<proteinExistence type="predicted"/>
<gene>
    <name evidence="1" type="ORF">GXY_08010</name>
</gene>
<reference evidence="1 2" key="1">
    <citation type="journal article" date="2010" name="J. Bacteriol.">
        <title>Genome sequence of a cellulose-producing bacterium, Gluconacetobacter hansenii ATCC 23769.</title>
        <authorList>
            <person name="Iyer P.R."/>
            <person name="Geib S.M."/>
            <person name="Catchmark J."/>
            <person name="Kao T.H."/>
            <person name="Tien M."/>
        </authorList>
    </citation>
    <scope>NUCLEOTIDE SEQUENCE [LARGE SCALE GENOMIC DNA]</scope>
    <source>
        <strain evidence="1 2">ATCC 23769</strain>
    </source>
</reference>
<organism evidence="1 2">
    <name type="scientific">Novacetimonas hansenii ATCC 23769</name>
    <dbReference type="NCBI Taxonomy" id="714995"/>
    <lineage>
        <taxon>Bacteria</taxon>
        <taxon>Pseudomonadati</taxon>
        <taxon>Pseudomonadota</taxon>
        <taxon>Alphaproteobacteria</taxon>
        <taxon>Acetobacterales</taxon>
        <taxon>Acetobacteraceae</taxon>
        <taxon>Novacetimonas</taxon>
    </lineage>
</organism>
<dbReference type="AlphaFoldDB" id="D5QEN7"/>
<protein>
    <submittedName>
        <fullName evidence="1">Uncharacterized protein</fullName>
    </submittedName>
</protein>
<evidence type="ECO:0000313" key="2">
    <source>
        <dbReference type="Proteomes" id="UP000006468"/>
    </source>
</evidence>
<name>D5QEN7_NOVHA</name>
<accession>D5QEN7</accession>
<sequence length="187" mass="20050">MPYGRENRGYAMLTIQAPLIERTVMKFAIALPSITGQNSNSPATCSRWSDHFHKGHAMTARQQQGGPTIIAWSLILLALISRIAFGGLASPDNVLHSQGEQQSLLSILCEGDLPPDDGHHAHHLPATDMATLLAEAHGLDAPPMLGTVPVGPDMLALLSGVWIFPPVRGPPRARYSPLCPQGPPHLN</sequence>
<dbReference type="Proteomes" id="UP000006468">
    <property type="component" value="Chromosome"/>
</dbReference>
<evidence type="ECO:0000313" key="1">
    <source>
        <dbReference type="EMBL" id="EFG84448.1"/>
    </source>
</evidence>
<dbReference type="EMBL" id="ADTV01000031">
    <property type="protein sequence ID" value="EFG84448.1"/>
    <property type="molecule type" value="Genomic_DNA"/>
</dbReference>
<comment type="caution">
    <text evidence="1">The sequence shown here is derived from an EMBL/GenBank/DDBJ whole genome shotgun (WGS) entry which is preliminary data.</text>
</comment>
<dbReference type="HOGENOM" id="CLU_1445921_0_0_5"/>